<dbReference type="OrthoDB" id="102657at2157"/>
<dbReference type="STRING" id="163003.CL1_1521"/>
<keyword evidence="3" id="KW-1185">Reference proteome</keyword>
<keyword evidence="1" id="KW-0472">Membrane</keyword>
<gene>
    <name evidence="2" type="ORF">CL1_1521</name>
</gene>
<keyword evidence="1" id="KW-0812">Transmembrane</keyword>
<dbReference type="Proteomes" id="UP000006064">
    <property type="component" value="Chromosome"/>
</dbReference>
<name>I3ZVI6_THECF</name>
<reference evidence="2 3" key="1">
    <citation type="journal article" date="2012" name="J. Bacteriol.">
        <title>Complete Genome Sequence of the Hyperthermophilic Archaeon Thermococcus sp. Strain CL1, Isolated from a Paralvinella sp. Polychaete Worm Collected from a Hydrothermal Vent.</title>
        <authorList>
            <person name="Jung J.H."/>
            <person name="Holden J.F."/>
            <person name="Seo D.H."/>
            <person name="Park K.H."/>
            <person name="Shin H."/>
            <person name="Ryu S."/>
            <person name="Lee J.H."/>
            <person name="Park C.S."/>
        </authorList>
    </citation>
    <scope>NUCLEOTIDE SEQUENCE [LARGE SCALE GENOMIC DNA]</scope>
    <source>
        <strain evidence="3">DSM 27260 / KACC 17922 / CL1</strain>
    </source>
</reference>
<evidence type="ECO:0000313" key="3">
    <source>
        <dbReference type="Proteomes" id="UP000006064"/>
    </source>
</evidence>
<feature type="transmembrane region" description="Helical" evidence="1">
    <location>
        <begin position="43"/>
        <end position="67"/>
    </location>
</feature>
<evidence type="ECO:0000256" key="1">
    <source>
        <dbReference type="SAM" id="Phobius"/>
    </source>
</evidence>
<evidence type="ECO:0000313" key="2">
    <source>
        <dbReference type="EMBL" id="AFL95720.1"/>
    </source>
</evidence>
<dbReference type="AlphaFoldDB" id="I3ZVI6"/>
<dbReference type="KEGG" id="thm:CL1_1521"/>
<dbReference type="GeneID" id="13037925"/>
<sequence length="291" mass="32196">MRFELSLRRVEYLLVAVSSLPLAWLFSHRTGGFLVSAYLHELIGVWISPFPLLLLVSALLSLGLYLFAESALKTVGIQFALYLLPSLYGLPVGLLTGYTLGGVLYITVLLIVSHIDWITQESETALRAGISREELESSALSAIKEALFPVPLGAGYLFLVLRWSSWAESPERAFPFYLLTPFLLGAAVAVASSFSRAKGEKLEDASETFLVLRTYMTAGDSFTVEYLGRDERGITLGLMGGSPVKRPVLLRLGWEEGVPAVVVLRSPWETRILTKEKEWVEGGKRYVLFMA</sequence>
<dbReference type="EMBL" id="CP003651">
    <property type="protein sequence ID" value="AFL95720.1"/>
    <property type="molecule type" value="Genomic_DNA"/>
</dbReference>
<keyword evidence="1" id="KW-1133">Transmembrane helix</keyword>
<feature type="transmembrane region" description="Helical" evidence="1">
    <location>
        <begin position="79"/>
        <end position="96"/>
    </location>
</feature>
<accession>I3ZVI6</accession>
<dbReference type="RefSeq" id="WP_014789352.1">
    <property type="nucleotide sequence ID" value="NC_018015.1"/>
</dbReference>
<organism evidence="2 3">
    <name type="scientific">Thermococcus cleftensis (strain DSM 27260 / KACC 17922 / CL1)</name>
    <dbReference type="NCBI Taxonomy" id="163003"/>
    <lineage>
        <taxon>Archaea</taxon>
        <taxon>Methanobacteriati</taxon>
        <taxon>Methanobacteriota</taxon>
        <taxon>Thermococci</taxon>
        <taxon>Thermococcales</taxon>
        <taxon>Thermococcaceae</taxon>
        <taxon>Thermococcus</taxon>
    </lineage>
</organism>
<protein>
    <submittedName>
        <fullName evidence="2">Uncharacterized protein</fullName>
    </submittedName>
</protein>
<dbReference type="HOGENOM" id="CLU_955182_0_0_2"/>
<feature type="transmembrane region" description="Helical" evidence="1">
    <location>
        <begin position="173"/>
        <end position="194"/>
    </location>
</feature>
<feature type="transmembrane region" description="Helical" evidence="1">
    <location>
        <begin position="12"/>
        <end position="31"/>
    </location>
</feature>
<proteinExistence type="predicted"/>